<dbReference type="Pfam" id="PF03471">
    <property type="entry name" value="CorC_HlyC"/>
    <property type="match status" value="1"/>
</dbReference>
<keyword evidence="5" id="KW-0677">Repeat</keyword>
<dbReference type="InterPro" id="IPR016169">
    <property type="entry name" value="FAD-bd_PCMH_sub2"/>
</dbReference>
<dbReference type="InterPro" id="IPR046342">
    <property type="entry name" value="CBS_dom_sf"/>
</dbReference>
<name>A0A381PAY4_9ZZZZ</name>
<dbReference type="SUPFAM" id="SSF54631">
    <property type="entry name" value="CBS-domain pair"/>
    <property type="match status" value="1"/>
</dbReference>
<dbReference type="SMART" id="SM01091">
    <property type="entry name" value="CorC_HlyC"/>
    <property type="match status" value="1"/>
</dbReference>
<dbReference type="InterPro" id="IPR044751">
    <property type="entry name" value="Ion_transp-like_CBS"/>
</dbReference>
<keyword evidence="7" id="KW-0129">CBS domain</keyword>
<dbReference type="SUPFAM" id="SSF56176">
    <property type="entry name" value="FAD-binding/transporter-associated domain-like"/>
    <property type="match status" value="1"/>
</dbReference>
<dbReference type="PANTHER" id="PTHR22777">
    <property type="entry name" value="HEMOLYSIN-RELATED"/>
    <property type="match status" value="1"/>
</dbReference>
<proteinExistence type="inferred from homology"/>
<comment type="subcellular location">
    <subcellularLocation>
        <location evidence="1">Cell membrane</location>
        <topology evidence="1">Multi-pass membrane protein</topology>
    </subcellularLocation>
</comment>
<dbReference type="GO" id="GO:0005886">
    <property type="term" value="C:plasma membrane"/>
    <property type="evidence" value="ECO:0007669"/>
    <property type="project" value="UniProtKB-SubCell"/>
</dbReference>
<dbReference type="Pfam" id="PF00571">
    <property type="entry name" value="CBS"/>
    <property type="match status" value="2"/>
</dbReference>
<evidence type="ECO:0000259" key="10">
    <source>
        <dbReference type="PROSITE" id="PS51371"/>
    </source>
</evidence>
<dbReference type="CDD" id="cd04590">
    <property type="entry name" value="CBS_pair_CorC_HlyC_assoc"/>
    <property type="match status" value="1"/>
</dbReference>
<feature type="domain" description="CBS" evidence="10">
    <location>
        <begin position="170"/>
        <end position="231"/>
    </location>
</feature>
<comment type="similarity">
    <text evidence="2">Belongs to the UPF0053 family.</text>
</comment>
<evidence type="ECO:0000256" key="1">
    <source>
        <dbReference type="ARBA" id="ARBA00004651"/>
    </source>
</evidence>
<accession>A0A381PAY4</accession>
<dbReference type="Pfam" id="PF01595">
    <property type="entry name" value="CNNM"/>
    <property type="match status" value="1"/>
</dbReference>
<dbReference type="InterPro" id="IPR002550">
    <property type="entry name" value="CNNM"/>
</dbReference>
<dbReference type="AlphaFoldDB" id="A0A381PAY4"/>
<dbReference type="InterPro" id="IPR019862">
    <property type="entry name" value="Motility-assoc_prot_GldE"/>
</dbReference>
<feature type="transmembrane region" description="Helical" evidence="9">
    <location>
        <begin position="56"/>
        <end position="74"/>
    </location>
</feature>
<reference evidence="11" key="1">
    <citation type="submission" date="2018-05" db="EMBL/GenBank/DDBJ databases">
        <authorList>
            <person name="Lanie J.A."/>
            <person name="Ng W.-L."/>
            <person name="Kazmierczak K.M."/>
            <person name="Andrzejewski T.M."/>
            <person name="Davidsen T.M."/>
            <person name="Wayne K.J."/>
            <person name="Tettelin H."/>
            <person name="Glass J.I."/>
            <person name="Rusch D."/>
            <person name="Podicherti R."/>
            <person name="Tsui H.-C.T."/>
            <person name="Winkler M.E."/>
        </authorList>
    </citation>
    <scope>NUCLEOTIDE SEQUENCE</scope>
</reference>
<organism evidence="11">
    <name type="scientific">marine metagenome</name>
    <dbReference type="NCBI Taxonomy" id="408172"/>
    <lineage>
        <taxon>unclassified sequences</taxon>
        <taxon>metagenomes</taxon>
        <taxon>ecological metagenomes</taxon>
    </lineage>
</organism>
<keyword evidence="3" id="KW-1003">Cell membrane</keyword>
<evidence type="ECO:0000256" key="4">
    <source>
        <dbReference type="ARBA" id="ARBA00022692"/>
    </source>
</evidence>
<keyword evidence="4 9" id="KW-0812">Transmembrane</keyword>
<dbReference type="Gene3D" id="3.30.465.10">
    <property type="match status" value="1"/>
</dbReference>
<protein>
    <recommendedName>
        <fullName evidence="10">CBS domain-containing protein</fullName>
    </recommendedName>
</protein>
<dbReference type="PROSITE" id="PS51371">
    <property type="entry name" value="CBS"/>
    <property type="match status" value="2"/>
</dbReference>
<dbReference type="PANTHER" id="PTHR22777:SF32">
    <property type="entry name" value="UPF0053 INNER MEMBRANE PROTEIN YFJD"/>
    <property type="match status" value="1"/>
</dbReference>
<dbReference type="SMART" id="SM00116">
    <property type="entry name" value="CBS"/>
    <property type="match status" value="2"/>
</dbReference>
<evidence type="ECO:0000256" key="5">
    <source>
        <dbReference type="ARBA" id="ARBA00022737"/>
    </source>
</evidence>
<feature type="domain" description="CBS" evidence="10">
    <location>
        <begin position="233"/>
        <end position="290"/>
    </location>
</feature>
<evidence type="ECO:0000256" key="9">
    <source>
        <dbReference type="SAM" id="Phobius"/>
    </source>
</evidence>
<dbReference type="NCBIfam" id="TIGR03520">
    <property type="entry name" value="GldE"/>
    <property type="match status" value="1"/>
</dbReference>
<dbReference type="InterPro" id="IPR036318">
    <property type="entry name" value="FAD-bd_PCMH-like_sf"/>
</dbReference>
<dbReference type="InterPro" id="IPR000644">
    <property type="entry name" value="CBS_dom"/>
</dbReference>
<evidence type="ECO:0000256" key="8">
    <source>
        <dbReference type="ARBA" id="ARBA00023136"/>
    </source>
</evidence>
<dbReference type="Gene3D" id="3.10.580.10">
    <property type="entry name" value="CBS-domain"/>
    <property type="match status" value="1"/>
</dbReference>
<gene>
    <name evidence="11" type="ORF">METZ01_LOCUS16272</name>
</gene>
<sequence length="384" mass="44181">MKDGKSKNLEIIEKLLLKPKKLLATILILNNFLNIAVVILFASIDNPFLSSINNVFVETLIEVGVIGLLILFFGEILPKIYANRHPLIFSKIIALPIYFLDRYLLSFLNVPMSKITFFFESSLIKNKKNISVDNLSQALELTDNEETSVEEKKILKGIVNFGNLETRQIMCPRVDMFALKKTSNISDIIEKVINKGFSRVPVYENNMDKILGVLYVKDLLPYLENKEFNWTQLLRAPLYVPENKKLDDLLNEFKAKKIHMAIVVDEYGGTSGLITLEDVMEEIFGELNDEFDVEDPMFSKLDDNTYVFDAKINLQDFYKALELKDFSSFEQIEADIETLGGLLLEKAQRIPRVGQVIIHEDFKFVIEIVDKKRIRQVKVILKNK</sequence>
<evidence type="ECO:0000256" key="3">
    <source>
        <dbReference type="ARBA" id="ARBA00022475"/>
    </source>
</evidence>
<keyword evidence="8 9" id="KW-0472">Membrane</keyword>
<feature type="transmembrane region" description="Helical" evidence="9">
    <location>
        <begin position="21"/>
        <end position="44"/>
    </location>
</feature>
<evidence type="ECO:0000256" key="2">
    <source>
        <dbReference type="ARBA" id="ARBA00006337"/>
    </source>
</evidence>
<dbReference type="InterPro" id="IPR005170">
    <property type="entry name" value="Transptr-assoc_dom"/>
</dbReference>
<feature type="transmembrane region" description="Helical" evidence="9">
    <location>
        <begin position="86"/>
        <end position="105"/>
    </location>
</feature>
<evidence type="ECO:0000256" key="7">
    <source>
        <dbReference type="ARBA" id="ARBA00023122"/>
    </source>
</evidence>
<evidence type="ECO:0000256" key="6">
    <source>
        <dbReference type="ARBA" id="ARBA00022989"/>
    </source>
</evidence>
<keyword evidence="6 9" id="KW-1133">Transmembrane helix</keyword>
<dbReference type="FunFam" id="3.10.580.10:FF:000002">
    <property type="entry name" value="Magnesium/cobalt efflux protein CorC"/>
    <property type="match status" value="1"/>
</dbReference>
<evidence type="ECO:0000313" key="11">
    <source>
        <dbReference type="EMBL" id="SUZ63418.1"/>
    </source>
</evidence>
<dbReference type="EMBL" id="UINC01000916">
    <property type="protein sequence ID" value="SUZ63418.1"/>
    <property type="molecule type" value="Genomic_DNA"/>
</dbReference>
<dbReference type="GO" id="GO:0050660">
    <property type="term" value="F:flavin adenine dinucleotide binding"/>
    <property type="evidence" value="ECO:0007669"/>
    <property type="project" value="InterPro"/>
</dbReference>